<accession>A0ABW6JVX7</accession>
<evidence type="ECO:0000259" key="1">
    <source>
        <dbReference type="Pfam" id="PF12804"/>
    </source>
</evidence>
<feature type="domain" description="MobA-like NTP transferase" evidence="1">
    <location>
        <begin position="5"/>
        <end position="165"/>
    </location>
</feature>
<dbReference type="Proteomes" id="UP001601058">
    <property type="component" value="Unassembled WGS sequence"/>
</dbReference>
<reference evidence="2 3" key="1">
    <citation type="submission" date="2024-08" db="EMBL/GenBank/DDBJ databases">
        <title>Two novel Cytobacillus novel species.</title>
        <authorList>
            <person name="Liu G."/>
        </authorList>
    </citation>
    <scope>NUCLEOTIDE SEQUENCE [LARGE SCALE GENOMIC DNA]</scope>
    <source>
        <strain evidence="2 3">FJAT-53684</strain>
    </source>
</reference>
<sequence>MRVSAILLAAGRSSRMGCQKGLLPWHGKTLFEHQIQELKNANLSEIIVVTGHDAIIYSRMAKHFPIISIYNHNYLEGKCSSIVAGLLSVDKQTEMVLIVAVDQPTDARIILQLIEALQKGTAVIAVPLYDGKRGHPLLLSTTIMDDLLAIKEETKGLRHLFQKYDNQVIEVPISNSLIHLNINTPEDYQKALKHYQYK</sequence>
<dbReference type="RefSeq" id="WP_389214212.1">
    <property type="nucleotide sequence ID" value="NZ_JBIACJ010000001.1"/>
</dbReference>
<dbReference type="Gene3D" id="3.90.550.10">
    <property type="entry name" value="Spore Coat Polysaccharide Biosynthesis Protein SpsA, Chain A"/>
    <property type="match status" value="1"/>
</dbReference>
<comment type="caution">
    <text evidence="2">The sequence shown here is derived from an EMBL/GenBank/DDBJ whole genome shotgun (WGS) entry which is preliminary data.</text>
</comment>
<keyword evidence="3" id="KW-1185">Reference proteome</keyword>
<gene>
    <name evidence="2" type="ORF">ACFYKT_01110</name>
</gene>
<name>A0ABW6JVX7_9BACI</name>
<evidence type="ECO:0000313" key="2">
    <source>
        <dbReference type="EMBL" id="MFE8694950.1"/>
    </source>
</evidence>
<proteinExistence type="predicted"/>
<dbReference type="PANTHER" id="PTHR43777">
    <property type="entry name" value="MOLYBDENUM COFACTOR CYTIDYLYLTRANSFERASE"/>
    <property type="match status" value="1"/>
</dbReference>
<dbReference type="SUPFAM" id="SSF53448">
    <property type="entry name" value="Nucleotide-diphospho-sugar transferases"/>
    <property type="match status" value="1"/>
</dbReference>
<dbReference type="CDD" id="cd04182">
    <property type="entry name" value="GT_2_like_f"/>
    <property type="match status" value="1"/>
</dbReference>
<dbReference type="GO" id="GO:0016740">
    <property type="term" value="F:transferase activity"/>
    <property type="evidence" value="ECO:0007669"/>
    <property type="project" value="UniProtKB-KW"/>
</dbReference>
<evidence type="ECO:0000313" key="3">
    <source>
        <dbReference type="Proteomes" id="UP001601058"/>
    </source>
</evidence>
<dbReference type="EMBL" id="JBIACJ010000001">
    <property type="protein sequence ID" value="MFE8694950.1"/>
    <property type="molecule type" value="Genomic_DNA"/>
</dbReference>
<dbReference type="PANTHER" id="PTHR43777:SF1">
    <property type="entry name" value="MOLYBDENUM COFACTOR CYTIDYLYLTRANSFERASE"/>
    <property type="match status" value="1"/>
</dbReference>
<organism evidence="2 3">
    <name type="scientific">Cytobacillus mangrovibacter</name>
    <dbReference type="NCBI Taxonomy" id="3299024"/>
    <lineage>
        <taxon>Bacteria</taxon>
        <taxon>Bacillati</taxon>
        <taxon>Bacillota</taxon>
        <taxon>Bacilli</taxon>
        <taxon>Bacillales</taxon>
        <taxon>Bacillaceae</taxon>
        <taxon>Cytobacillus</taxon>
    </lineage>
</organism>
<dbReference type="InterPro" id="IPR025877">
    <property type="entry name" value="MobA-like_NTP_Trfase"/>
</dbReference>
<protein>
    <submittedName>
        <fullName evidence="2">NTP transferase domain-containing protein</fullName>
    </submittedName>
</protein>
<keyword evidence="2" id="KW-0808">Transferase</keyword>
<dbReference type="InterPro" id="IPR029044">
    <property type="entry name" value="Nucleotide-diphossugar_trans"/>
</dbReference>
<dbReference type="Pfam" id="PF12804">
    <property type="entry name" value="NTP_transf_3"/>
    <property type="match status" value="1"/>
</dbReference>